<dbReference type="InterPro" id="IPR016035">
    <property type="entry name" value="Acyl_Trfase/lysoPLipase"/>
</dbReference>
<comment type="caution">
    <text evidence="2">Lacks conserved residue(s) required for the propagation of feature annotation.</text>
</comment>
<dbReference type="SUPFAM" id="SSF52151">
    <property type="entry name" value="FabD/lysophospholipase-like"/>
    <property type="match status" value="1"/>
</dbReference>
<feature type="short sequence motif" description="DGA/G" evidence="2">
    <location>
        <begin position="185"/>
        <end position="187"/>
    </location>
</feature>
<dbReference type="PANTHER" id="PTHR46394">
    <property type="entry name" value="ANNEXIN"/>
    <property type="match status" value="1"/>
</dbReference>
<evidence type="ECO:0000259" key="3">
    <source>
        <dbReference type="PROSITE" id="PS51635"/>
    </source>
</evidence>
<gene>
    <name evidence="4" type="ORF">JOD17_002762</name>
</gene>
<evidence type="ECO:0000256" key="1">
    <source>
        <dbReference type="ARBA" id="ARBA00023098"/>
    </source>
</evidence>
<organism evidence="4 5">
    <name type="scientific">Geomicrobium sediminis</name>
    <dbReference type="NCBI Taxonomy" id="1347788"/>
    <lineage>
        <taxon>Bacteria</taxon>
        <taxon>Bacillati</taxon>
        <taxon>Bacillota</taxon>
        <taxon>Bacilli</taxon>
        <taxon>Bacillales</taxon>
        <taxon>Geomicrobium</taxon>
    </lineage>
</organism>
<feature type="short sequence motif" description="GXSXG" evidence="2">
    <location>
        <begin position="36"/>
        <end position="40"/>
    </location>
</feature>
<dbReference type="InterPro" id="IPR002641">
    <property type="entry name" value="PNPLA_dom"/>
</dbReference>
<proteinExistence type="predicted"/>
<accession>A0ABS2PFA8</accession>
<evidence type="ECO:0000313" key="5">
    <source>
        <dbReference type="Proteomes" id="UP000741863"/>
    </source>
</evidence>
<feature type="domain" description="PNPLA" evidence="3">
    <location>
        <begin position="5"/>
        <end position="198"/>
    </location>
</feature>
<sequence length="294" mass="33029">MLIDGVFAGGGVKAFAFIGALQAMEEKNFTFSRIAGTSAGAIMGSLMAAGYTSKEIREMFDEVELKMFLDPTAWAKTFPHLLKWVGVYFGLGLYKGNKLEEWLANKLEAKGVRTFGDLPNDQLRVVAADISKSRMLVLPDDLEHYGIIPDSFPVARAVRMSCSLPFFFQPVRLFDKGGTSSLVVDGGILSNFPMWLFRKHRSKRPLLGFQLNPEPADHDKNSITNALELYGSIFETMQKSHDSRYIDSGHENNVVFIPIETVRTTSFSLTDEDREKLVTLGYETTKQYLKTWSR</sequence>
<evidence type="ECO:0000313" key="4">
    <source>
        <dbReference type="EMBL" id="MBM7633666.1"/>
    </source>
</evidence>
<dbReference type="PROSITE" id="PS51635">
    <property type="entry name" value="PNPLA"/>
    <property type="match status" value="1"/>
</dbReference>
<name>A0ABS2PFA8_9BACL</name>
<reference evidence="4 5" key="1">
    <citation type="submission" date="2021-01" db="EMBL/GenBank/DDBJ databases">
        <title>Genomic Encyclopedia of Type Strains, Phase IV (KMG-IV): sequencing the most valuable type-strain genomes for metagenomic binning, comparative biology and taxonomic classification.</title>
        <authorList>
            <person name="Goeker M."/>
        </authorList>
    </citation>
    <scope>NUCLEOTIDE SEQUENCE [LARGE SCALE GENOMIC DNA]</scope>
    <source>
        <strain evidence="4 5">DSM 25540</strain>
    </source>
</reference>
<keyword evidence="1 2" id="KW-0443">Lipid metabolism</keyword>
<keyword evidence="2" id="KW-0442">Lipid degradation</keyword>
<dbReference type="Pfam" id="PF01734">
    <property type="entry name" value="Patatin"/>
    <property type="match status" value="1"/>
</dbReference>
<dbReference type="RefSeq" id="WP_204698379.1">
    <property type="nucleotide sequence ID" value="NZ_JAFBEC010000008.1"/>
</dbReference>
<dbReference type="CDD" id="cd07207">
    <property type="entry name" value="Pat_ExoU_VipD_like"/>
    <property type="match status" value="1"/>
</dbReference>
<feature type="active site" description="Proton acceptor" evidence="2">
    <location>
        <position position="185"/>
    </location>
</feature>
<dbReference type="Proteomes" id="UP000741863">
    <property type="component" value="Unassembled WGS sequence"/>
</dbReference>
<keyword evidence="2" id="KW-0378">Hydrolase</keyword>
<dbReference type="EMBL" id="JAFBEC010000008">
    <property type="protein sequence ID" value="MBM7633666.1"/>
    <property type="molecule type" value="Genomic_DNA"/>
</dbReference>
<keyword evidence="5" id="KW-1185">Reference proteome</keyword>
<dbReference type="Gene3D" id="3.40.1090.10">
    <property type="entry name" value="Cytosolic phospholipase A2 catalytic domain"/>
    <property type="match status" value="2"/>
</dbReference>
<feature type="active site" description="Nucleophile" evidence="2">
    <location>
        <position position="38"/>
    </location>
</feature>
<dbReference type="PANTHER" id="PTHR46394:SF1">
    <property type="entry name" value="PNPLA DOMAIN-CONTAINING PROTEIN"/>
    <property type="match status" value="1"/>
</dbReference>
<protein>
    <submittedName>
        <fullName evidence="4">NTE family protein</fullName>
    </submittedName>
</protein>
<comment type="caution">
    <text evidence="4">The sequence shown here is derived from an EMBL/GenBank/DDBJ whole genome shotgun (WGS) entry which is preliminary data.</text>
</comment>
<dbReference type="InterPro" id="IPR052580">
    <property type="entry name" value="Lipid_Hydrolase"/>
</dbReference>
<evidence type="ECO:0000256" key="2">
    <source>
        <dbReference type="PROSITE-ProRule" id="PRU01161"/>
    </source>
</evidence>